<gene>
    <name evidence="9 13" type="primary">mfd</name>
    <name evidence="13" type="ORF">HMPREF0860_0567</name>
</gene>
<dbReference type="NCBIfam" id="TIGR00580">
    <property type="entry name" value="mfd"/>
    <property type="match status" value="1"/>
</dbReference>
<feature type="domain" description="Helicase C-terminal" evidence="12">
    <location>
        <begin position="913"/>
        <end position="1079"/>
    </location>
</feature>
<name>A0ABN0P5Y2_TRESO</name>
<dbReference type="PROSITE" id="PS51194">
    <property type="entry name" value="HELICASE_CTER"/>
    <property type="match status" value="1"/>
</dbReference>
<dbReference type="SMART" id="SM01058">
    <property type="entry name" value="CarD_TRCF"/>
    <property type="match status" value="1"/>
</dbReference>
<dbReference type="GO" id="GO:0016787">
    <property type="term" value="F:hydrolase activity"/>
    <property type="evidence" value="ECO:0007669"/>
    <property type="project" value="UniProtKB-KW"/>
</dbReference>
<dbReference type="Pfam" id="PF00271">
    <property type="entry name" value="Helicase_C"/>
    <property type="match status" value="1"/>
</dbReference>
<evidence type="ECO:0000259" key="12">
    <source>
        <dbReference type="PROSITE" id="PS51194"/>
    </source>
</evidence>
<dbReference type="SMART" id="SM00487">
    <property type="entry name" value="DEXDc"/>
    <property type="match status" value="1"/>
</dbReference>
<evidence type="ECO:0000256" key="10">
    <source>
        <dbReference type="SAM" id="MobiDB-lite"/>
    </source>
</evidence>
<dbReference type="SMART" id="SM00490">
    <property type="entry name" value="HELICc"/>
    <property type="match status" value="1"/>
</dbReference>
<dbReference type="InterPro" id="IPR004576">
    <property type="entry name" value="Mfd"/>
</dbReference>
<organism evidence="13 14">
    <name type="scientific">Treponema socranskii subsp. socranskii VPI DR56BR1116 = ATCC 35536</name>
    <dbReference type="NCBI Taxonomy" id="1125725"/>
    <lineage>
        <taxon>Bacteria</taxon>
        <taxon>Pseudomonadati</taxon>
        <taxon>Spirochaetota</taxon>
        <taxon>Spirochaetia</taxon>
        <taxon>Spirochaetales</taxon>
        <taxon>Treponemataceae</taxon>
        <taxon>Treponema</taxon>
    </lineage>
</organism>
<keyword evidence="7 9" id="KW-0238">DNA-binding</keyword>
<dbReference type="InterPro" id="IPR014001">
    <property type="entry name" value="Helicase_ATP-bd"/>
</dbReference>
<dbReference type="InterPro" id="IPR001650">
    <property type="entry name" value="Helicase_C-like"/>
</dbReference>
<evidence type="ECO:0000256" key="2">
    <source>
        <dbReference type="ARBA" id="ARBA00022741"/>
    </source>
</evidence>
<keyword evidence="6 9" id="KW-0067">ATP-binding</keyword>
<dbReference type="SUPFAM" id="SSF52540">
    <property type="entry name" value="P-loop containing nucleoside triphosphate hydrolases"/>
    <property type="match status" value="4"/>
</dbReference>
<dbReference type="InterPro" id="IPR005118">
    <property type="entry name" value="TRCF_C"/>
</dbReference>
<comment type="similarity">
    <text evidence="9">In the C-terminal section; belongs to the helicase family. RecG subfamily.</text>
</comment>
<dbReference type="Pfam" id="PF17757">
    <property type="entry name" value="UvrB_inter"/>
    <property type="match status" value="1"/>
</dbReference>
<dbReference type="HAMAP" id="MF_00969">
    <property type="entry name" value="TRCF"/>
    <property type="match status" value="1"/>
</dbReference>
<dbReference type="InterPro" id="IPR036101">
    <property type="entry name" value="CarD-like/TRCF_RID_sf"/>
</dbReference>
<keyword evidence="5" id="KW-0347">Helicase</keyword>
<evidence type="ECO:0000256" key="1">
    <source>
        <dbReference type="ARBA" id="ARBA00022490"/>
    </source>
</evidence>
<dbReference type="Gene3D" id="2.40.10.170">
    <property type="match status" value="1"/>
</dbReference>
<comment type="subcellular location">
    <subcellularLocation>
        <location evidence="9">Cytoplasm</location>
    </subcellularLocation>
</comment>
<dbReference type="Gene3D" id="3.30.2060.10">
    <property type="entry name" value="Penicillin-binding protein 1b domain"/>
    <property type="match status" value="1"/>
</dbReference>
<evidence type="ECO:0000313" key="14">
    <source>
        <dbReference type="Proteomes" id="UP000016646"/>
    </source>
</evidence>
<evidence type="ECO:0000256" key="6">
    <source>
        <dbReference type="ARBA" id="ARBA00022840"/>
    </source>
</evidence>
<dbReference type="InterPro" id="IPR011545">
    <property type="entry name" value="DEAD/DEAH_box_helicase_dom"/>
</dbReference>
<keyword evidence="3 9" id="KW-0227">DNA damage</keyword>
<keyword evidence="4 9" id="KW-0378">Hydrolase</keyword>
<dbReference type="InterPro" id="IPR041471">
    <property type="entry name" value="UvrB_inter"/>
</dbReference>
<dbReference type="InterPro" id="IPR003711">
    <property type="entry name" value="CarD-like/TRCF_RID"/>
</dbReference>
<sequence length="1269" mass="142466">MRDAVFRLTDASCRFPFSVRGLHGSLSAYFTAEYCERIQSLAFKKSVSGGVSFDSRSSDIVIVTPGENEAIDIRTDLTSIFPEAEIIDIPWWGMIPYRPVSRGAAVFGERAAALAKLAGAGREGFSQKPRIFIVSERVFLSPLPPPESVKRRSFSISRGAHVDTVKTAERLSSLGYTRAPRVYVQGEFSLRGEVLDVFVPQSTAPCRIIFDFDTVAQIKTFDTDTQTTTGSLESVFISPMREVIWDDALLTDLKNAIEAYEATAVSAEDEMRLSDAASQNGETPFCNVDRHSDTADNTSAGEIPSSDEDEFSDAGAPKDGEPPLRKSCRAHLPFTKEAKAALSNMLSELETAKSCEGEELLYPVLWKKRYTISDYIGERTTVFFFDYDRLVNAEETIVREYGGMYRKARLSFPAFPPEQILSDFQKNLKIVSRSILFHTASRADTPSTDESPSDIAFPCEVSRSFFGNIPFLKEEIGKLQDAGWKIAVFADGENQERRIAQLLSDFTEERGNEIALNGRNAKIHERDAKPHEERTHEHRTLERSSAPIEKRCALAVFPEAISEGFSIPDLKLIVIQENEIFGRRRAVPKSLKKAKSAAIDTFVELTPGDYVVHVQYGIGIFCGIERVKAGGNERDYIKLEYADKEVAFVPIEQVNMVQRYIGSEGDAPKLDKIGSKSWENRKRKVQKAVEDLAKKLIDLYSRRKASRGFPFPKDTEWQTSFEAAFPYEDTKDQAIVTEDVKRDMEKPVPMDRLICGDVGYGKTEIAMRAAFKAVMGGKQVVFLAPTTILAEQHYETCVERFANFPVKIAVLSRFVPHAEQKKTLTLLASGDIDILIGTHRVIQKDVVFKNLGLMIIDEEQRFGVKDKEKLKEMKANIDCLALSATPIPRTLHMSLLKIRDMSLLATPPQNRQMIETAIEPYSDERVATAIRRETERGGQVFFLHNRVDSLFEVRRKIERLVPEMLVDVAHGQMMSAELEDIFRRFKLGGFHVLVSTTIIENGIDIPNVNTIIIDRADMYGVSQLYQLRGRVGRSDRKAYAYLLYPENTSLSEVAMKRLQVISDFTELGSGFKIAMKDMEIRGAGNLLGRDQSGDVYAVGFELYLKLLNEAVERLTASENYKAQSEVLMELEYTGFIPDAYVRSAETKMEIYKKIASVQTDDELIAVMNEIEDRFGPVPDEVASLLSLAEIRILCKKLSVSALKESKGVVEIEFAKVSDISVDRVLQLIKESSGSVWLDAAKPNMLFLKLGKIGLKEKSEFIRERLEKLA</sequence>
<dbReference type="CDD" id="cd17991">
    <property type="entry name" value="DEXHc_TRCF"/>
    <property type="match status" value="1"/>
</dbReference>
<evidence type="ECO:0000256" key="5">
    <source>
        <dbReference type="ARBA" id="ARBA00022806"/>
    </source>
</evidence>
<dbReference type="Gene3D" id="3.40.50.300">
    <property type="entry name" value="P-loop containing nucleotide triphosphate hydrolases"/>
    <property type="match status" value="2"/>
</dbReference>
<comment type="function">
    <text evidence="9">Couples transcription and DNA repair by recognizing RNA polymerase (RNAP) stalled at DNA lesions. Mediates ATP-dependent release of RNAP and its truncated transcript from the DNA, and recruitment of nucleotide excision repair machinery to the damaged site.</text>
</comment>
<protein>
    <recommendedName>
        <fullName evidence="9">Transcription-repair-coupling factor</fullName>
        <shortName evidence="9">TRCF</shortName>
        <ecNumber evidence="9">3.6.4.-</ecNumber>
    </recommendedName>
</protein>
<dbReference type="Pfam" id="PF00270">
    <property type="entry name" value="DEAD"/>
    <property type="match status" value="1"/>
</dbReference>
<evidence type="ECO:0000256" key="9">
    <source>
        <dbReference type="HAMAP-Rule" id="MF_00969"/>
    </source>
</evidence>
<dbReference type="Gene3D" id="3.90.1150.50">
    <property type="entry name" value="Transcription-repair-coupling factor, D7 domain"/>
    <property type="match status" value="1"/>
</dbReference>
<evidence type="ECO:0000259" key="11">
    <source>
        <dbReference type="PROSITE" id="PS51192"/>
    </source>
</evidence>
<keyword evidence="14" id="KW-1185">Reference proteome</keyword>
<dbReference type="InterPro" id="IPR047112">
    <property type="entry name" value="RecG/Mfd"/>
</dbReference>
<dbReference type="Proteomes" id="UP000016646">
    <property type="component" value="Unassembled WGS sequence"/>
</dbReference>
<accession>A0ABN0P5Y2</accession>
<keyword evidence="8 9" id="KW-0234">DNA repair</keyword>
<keyword evidence="2 9" id="KW-0547">Nucleotide-binding</keyword>
<evidence type="ECO:0000256" key="7">
    <source>
        <dbReference type="ARBA" id="ARBA00023125"/>
    </source>
</evidence>
<dbReference type="PROSITE" id="PS51192">
    <property type="entry name" value="HELICASE_ATP_BIND_1"/>
    <property type="match status" value="1"/>
</dbReference>
<keyword evidence="1 9" id="KW-0963">Cytoplasm</keyword>
<dbReference type="Pfam" id="PF02559">
    <property type="entry name" value="CarD_TRCF_RID"/>
    <property type="match status" value="1"/>
</dbReference>
<dbReference type="InterPro" id="IPR027417">
    <property type="entry name" value="P-loop_NTPase"/>
</dbReference>
<dbReference type="SMART" id="SM00982">
    <property type="entry name" value="TRCF"/>
    <property type="match status" value="1"/>
</dbReference>
<dbReference type="EC" id="3.6.4.-" evidence="9"/>
<dbReference type="SUPFAM" id="SSF141259">
    <property type="entry name" value="CarD-like"/>
    <property type="match status" value="1"/>
</dbReference>
<comment type="caution">
    <text evidence="13">The sequence shown here is derived from an EMBL/GenBank/DDBJ whole genome shotgun (WGS) entry which is preliminary data.</text>
</comment>
<dbReference type="Pfam" id="PF03461">
    <property type="entry name" value="TRCF"/>
    <property type="match status" value="1"/>
</dbReference>
<evidence type="ECO:0000256" key="8">
    <source>
        <dbReference type="ARBA" id="ARBA00023204"/>
    </source>
</evidence>
<reference evidence="13 14" key="1">
    <citation type="submission" date="2013-08" db="EMBL/GenBank/DDBJ databases">
        <authorList>
            <person name="Durkin A.S."/>
            <person name="Haft D.R."/>
            <person name="McCorrison J."/>
            <person name="Torralba M."/>
            <person name="Gillis M."/>
            <person name="Haft D.H."/>
            <person name="Methe B."/>
            <person name="Sutton G."/>
            <person name="Nelson K.E."/>
        </authorList>
    </citation>
    <scope>NUCLEOTIDE SEQUENCE [LARGE SCALE GENOMIC DNA]</scope>
    <source>
        <strain evidence="13 14">ATCC 35536</strain>
    </source>
</reference>
<dbReference type="EMBL" id="AVQI01000072">
    <property type="protein sequence ID" value="ERJ99837.1"/>
    <property type="molecule type" value="Genomic_DNA"/>
</dbReference>
<feature type="domain" description="Helicase ATP-binding" evidence="11">
    <location>
        <begin position="743"/>
        <end position="904"/>
    </location>
</feature>
<dbReference type="PANTHER" id="PTHR47964:SF1">
    <property type="entry name" value="ATP-DEPENDENT DNA HELICASE HOMOLOG RECG, CHLOROPLASTIC"/>
    <property type="match status" value="1"/>
</dbReference>
<proteinExistence type="inferred from homology"/>
<evidence type="ECO:0000256" key="3">
    <source>
        <dbReference type="ARBA" id="ARBA00022763"/>
    </source>
</evidence>
<comment type="similarity">
    <text evidence="9">In the N-terminal section; belongs to the UvrB family.</text>
</comment>
<evidence type="ECO:0000256" key="4">
    <source>
        <dbReference type="ARBA" id="ARBA00022801"/>
    </source>
</evidence>
<dbReference type="InterPro" id="IPR037235">
    <property type="entry name" value="TRCF-like_C_D7"/>
</dbReference>
<dbReference type="PANTHER" id="PTHR47964">
    <property type="entry name" value="ATP-DEPENDENT DNA HELICASE HOMOLOG RECG, CHLOROPLASTIC"/>
    <property type="match status" value="1"/>
</dbReference>
<evidence type="ECO:0000313" key="13">
    <source>
        <dbReference type="EMBL" id="ERJ99837.1"/>
    </source>
</evidence>
<feature type="region of interest" description="Disordered" evidence="10">
    <location>
        <begin position="276"/>
        <end position="327"/>
    </location>
</feature>
<dbReference type="SUPFAM" id="SSF143517">
    <property type="entry name" value="TRCF domain-like"/>
    <property type="match status" value="1"/>
</dbReference>